<proteinExistence type="predicted"/>
<evidence type="ECO:0000313" key="1">
    <source>
        <dbReference type="EMBL" id="PKU37052.1"/>
    </source>
</evidence>
<protein>
    <submittedName>
        <fullName evidence="1">Uncharacterized protein</fullName>
    </submittedName>
</protein>
<keyword evidence="2" id="KW-1185">Reference proteome</keyword>
<reference evidence="2" key="2">
    <citation type="submission" date="2017-12" db="EMBL/GenBank/DDBJ databases">
        <title>Genome sequence of the Bar-tailed Godwit (Limosa lapponica baueri).</title>
        <authorList>
            <person name="Lima N.C.B."/>
            <person name="Parody-Merino A.M."/>
            <person name="Battley P.F."/>
            <person name="Fidler A.E."/>
            <person name="Prosdocimi F."/>
        </authorList>
    </citation>
    <scope>NUCLEOTIDE SEQUENCE [LARGE SCALE GENOMIC DNA]</scope>
</reference>
<gene>
    <name evidence="1" type="ORF">llap_12642</name>
</gene>
<evidence type="ECO:0000313" key="2">
    <source>
        <dbReference type="Proteomes" id="UP000233556"/>
    </source>
</evidence>
<name>A0A2I0TTC9_LIMLA</name>
<sequence>MLPLFPLAPSSASLGTVAMTLHLLPAPLTSSLMMEFASTVLLQDGENERRDPVSLGLEVAVSEKPSQQ</sequence>
<accession>A0A2I0TTC9</accession>
<organism evidence="1 2">
    <name type="scientific">Limosa lapponica baueri</name>
    <dbReference type="NCBI Taxonomy" id="1758121"/>
    <lineage>
        <taxon>Eukaryota</taxon>
        <taxon>Metazoa</taxon>
        <taxon>Chordata</taxon>
        <taxon>Craniata</taxon>
        <taxon>Vertebrata</taxon>
        <taxon>Euteleostomi</taxon>
        <taxon>Archelosauria</taxon>
        <taxon>Archosauria</taxon>
        <taxon>Dinosauria</taxon>
        <taxon>Saurischia</taxon>
        <taxon>Theropoda</taxon>
        <taxon>Coelurosauria</taxon>
        <taxon>Aves</taxon>
        <taxon>Neognathae</taxon>
        <taxon>Neoaves</taxon>
        <taxon>Charadriiformes</taxon>
        <taxon>Scolopacidae</taxon>
        <taxon>Limosa</taxon>
    </lineage>
</organism>
<dbReference type="AlphaFoldDB" id="A0A2I0TTC9"/>
<dbReference type="Proteomes" id="UP000233556">
    <property type="component" value="Unassembled WGS sequence"/>
</dbReference>
<reference evidence="2" key="1">
    <citation type="submission" date="2017-11" db="EMBL/GenBank/DDBJ databases">
        <authorList>
            <person name="Lima N.C."/>
            <person name="Parody-Merino A.M."/>
            <person name="Battley P.F."/>
            <person name="Fidler A.E."/>
            <person name="Prosdocimi F."/>
        </authorList>
    </citation>
    <scope>NUCLEOTIDE SEQUENCE [LARGE SCALE GENOMIC DNA]</scope>
</reference>
<dbReference type="EMBL" id="KZ507330">
    <property type="protein sequence ID" value="PKU37052.1"/>
    <property type="molecule type" value="Genomic_DNA"/>
</dbReference>